<evidence type="ECO:0000313" key="13">
    <source>
        <dbReference type="Proteomes" id="UP000548476"/>
    </source>
</evidence>
<dbReference type="EMBL" id="JACHGT010000020">
    <property type="protein sequence ID" value="MBB6039118.1"/>
    <property type="molecule type" value="Genomic_DNA"/>
</dbReference>
<name>A0A841FZI2_9ACTN</name>
<feature type="region of interest" description="Disordered" evidence="10">
    <location>
        <begin position="1022"/>
        <end position="1044"/>
    </location>
</feature>
<dbReference type="Gene3D" id="2.130.10.10">
    <property type="entry name" value="YVTN repeat-like/Quinoprotein amine dehydrogenase"/>
    <property type="match status" value="1"/>
</dbReference>
<organism evidence="12 13">
    <name type="scientific">Phytomonospora endophytica</name>
    <dbReference type="NCBI Taxonomy" id="714109"/>
    <lineage>
        <taxon>Bacteria</taxon>
        <taxon>Bacillati</taxon>
        <taxon>Actinomycetota</taxon>
        <taxon>Actinomycetes</taxon>
        <taxon>Micromonosporales</taxon>
        <taxon>Micromonosporaceae</taxon>
        <taxon>Phytomonospora</taxon>
    </lineage>
</organism>
<dbReference type="Gene3D" id="3.90.226.10">
    <property type="entry name" value="2-enoyl-CoA Hydratase, Chain A, domain 1"/>
    <property type="match status" value="1"/>
</dbReference>
<dbReference type="Gene3D" id="2.30.42.10">
    <property type="match status" value="1"/>
</dbReference>
<dbReference type="PANTHER" id="PTHR43253:SF1">
    <property type="entry name" value="TRICORN PROTEASE HOMOLOG 2-RELATED"/>
    <property type="match status" value="1"/>
</dbReference>
<dbReference type="SUPFAM" id="SSF69322">
    <property type="entry name" value="Tricorn protease domain 2"/>
    <property type="match status" value="1"/>
</dbReference>
<keyword evidence="13" id="KW-1185">Reference proteome</keyword>
<dbReference type="InterPro" id="IPR015943">
    <property type="entry name" value="WD40/YVTN_repeat-like_dom_sf"/>
</dbReference>
<dbReference type="SUPFAM" id="SSF52096">
    <property type="entry name" value="ClpP/crotonase"/>
    <property type="match status" value="1"/>
</dbReference>
<dbReference type="InterPro" id="IPR005151">
    <property type="entry name" value="Tail-specific_protease"/>
</dbReference>
<comment type="subcellular location">
    <subcellularLocation>
        <location evidence="1 7">Cytoplasm</location>
    </subcellularLocation>
</comment>
<keyword evidence="5 7" id="KW-0378">Hydrolase</keyword>
<comment type="function">
    <text evidence="7">Degrades oligopeptides.</text>
</comment>
<comment type="similarity">
    <text evidence="2 7">Belongs to the peptidase S41B family.</text>
</comment>
<dbReference type="Pfam" id="PF26550">
    <property type="entry name" value="Tricorn_2nd"/>
    <property type="match status" value="1"/>
</dbReference>
<evidence type="ECO:0000256" key="9">
    <source>
        <dbReference type="PIRSR" id="PIRSR036421-3"/>
    </source>
</evidence>
<accession>A0A841FZI2</accession>
<dbReference type="Gene3D" id="2.120.10.60">
    <property type="entry name" value="Tricorn protease N-terminal domain"/>
    <property type="match status" value="1"/>
</dbReference>
<sequence>MSIPYARFPTVSGDTVVFVAQDDLWSVPVSGGRATRLTSGAAAAFPAFSPDGAHLAYISAAHGAPEVHVMEFATGRSTRLTWQGEFVFSVSWSPDGRVVRYGSTAGSVREPLLWEVPAHAPFGGPLRLPEGSGMAVGGGPGEPSFVYRHWTDPAHWKRYKGGTQGQIWWDEHGTGEYRRILAELNGNLAGPRVAHGRLFFLSDHEGTGNVYSVAFDTGDLRRHSDHDGFYARNLSTDGETLVYHAGTGLYVLDSAAPDSRPRRVEVDVERPSLPFADTFVSAAEFAESAALSPDGSRVTLATRGKLFAFAPAKGPVRRRGETATARYRMVRHLDGERVIGLVSDAGPEERLFVLGEDGERRHGLDLGAVVEYAVSPDGSLAVVVNQRYELILVDLAAGTSRVLDTSPHGPLLDPVFSPDGVWIAYRHPDAGTEPEGEPRSSIRLRNVETGEWATAAERVLHDFRPEFDPEGHYLYFIGFRDFNGTYDSLHLDVGFAKGSRPYALALRPGLGSPFEAGEREGEGVVLEGIAERIHRFPVPDGRYKRVLGLPGGRALLLSGVSSEQLDRRKPPGRVTDTLQVLDFASGELSTVAENVADVWLSADRSTSIHRSGDEWRVLPAGKAPSGEEGRLDLSRVKLSVRLADEWRQIMRESWRGLRDHFWTAEMSGVDWDGVYAEYEPLLSTVATRRELGDLILEFHAELGTSHTYHQFEPPVPGDRRSVGRLGADLVRDDENGTWRVSALVGGDRWNPEATSPLHVAGVVDGDEILAVNGVGVDADHGPAAALVNQAGAPVELTVRGPDGSRDVVVTPVGEEYAGRYSDAVAANRRRVHEATGGRVGYVSVPGMFPNGFGYFMRDYLAEFDREGLIVDARNNSGGHLSPLVLEKLARRRVGQTHWRHGRTQPYPLESPRGPLVGLVNEYCGSDGDMFAQAFRLMGLGPLVGARTWGGVIGSTRLQRLVDGSTTFTPMMAISFDEAYWSVENHGVAPDVEVWRTPQDYAAGRDPQLETAIELALTELEKRPPYEHRAAPLPVKTRPALPPRP</sequence>
<dbReference type="Pfam" id="PF14685">
    <property type="entry name" value="PDZ_Tricorn"/>
    <property type="match status" value="1"/>
</dbReference>
<dbReference type="PROSITE" id="PS50106">
    <property type="entry name" value="PDZ"/>
    <property type="match status" value="1"/>
</dbReference>
<dbReference type="PIRSF" id="PIRSF036421">
    <property type="entry name" value="Tricorn_protease"/>
    <property type="match status" value="1"/>
</dbReference>
<evidence type="ECO:0000313" key="12">
    <source>
        <dbReference type="EMBL" id="MBB6039118.1"/>
    </source>
</evidence>
<dbReference type="InterPro" id="IPR036034">
    <property type="entry name" value="PDZ_sf"/>
</dbReference>
<dbReference type="PANTHER" id="PTHR43253">
    <property type="entry name" value="TRICORN PROTEASE HOMOLOG 2-RELATED"/>
    <property type="match status" value="1"/>
</dbReference>
<evidence type="ECO:0000256" key="10">
    <source>
        <dbReference type="SAM" id="MobiDB-lite"/>
    </source>
</evidence>
<feature type="active site" description="Nucleophile" evidence="8">
    <location>
        <position position="925"/>
    </location>
</feature>
<dbReference type="InterPro" id="IPR029414">
    <property type="entry name" value="Tricorn_PDZ"/>
</dbReference>
<evidence type="ECO:0000256" key="3">
    <source>
        <dbReference type="ARBA" id="ARBA00022490"/>
    </source>
</evidence>
<dbReference type="Gene3D" id="3.30.750.44">
    <property type="match status" value="1"/>
</dbReference>
<dbReference type="SUPFAM" id="SSF69304">
    <property type="entry name" value="Tricorn protease N-terminal domain"/>
    <property type="match status" value="1"/>
</dbReference>
<keyword evidence="4 7" id="KW-0645">Protease</keyword>
<dbReference type="GO" id="GO:0008236">
    <property type="term" value="F:serine-type peptidase activity"/>
    <property type="evidence" value="ECO:0007669"/>
    <property type="project" value="UniProtKB-UniRule"/>
</dbReference>
<evidence type="ECO:0000256" key="8">
    <source>
        <dbReference type="PIRSR" id="PIRSR036421-1"/>
    </source>
</evidence>
<dbReference type="GO" id="GO:0006508">
    <property type="term" value="P:proteolysis"/>
    <property type="evidence" value="ECO:0007669"/>
    <property type="project" value="UniProtKB-UniRule"/>
</dbReference>
<proteinExistence type="inferred from homology"/>
<protein>
    <recommendedName>
        <fullName evidence="7">Tricorn protease homolog</fullName>
        <ecNumber evidence="7">3.4.21.-</ecNumber>
    </recommendedName>
</protein>
<evidence type="ECO:0000256" key="5">
    <source>
        <dbReference type="ARBA" id="ARBA00022801"/>
    </source>
</evidence>
<feature type="domain" description="PDZ" evidence="11">
    <location>
        <begin position="714"/>
        <end position="802"/>
    </location>
</feature>
<dbReference type="SMART" id="SM00245">
    <property type="entry name" value="TSPc"/>
    <property type="match status" value="1"/>
</dbReference>
<feature type="site" description="Transition state stabilizer; via amide nitrogen" evidence="9">
    <location>
        <position position="926"/>
    </location>
</feature>
<keyword evidence="6 7" id="KW-0720">Serine protease</keyword>
<dbReference type="InterPro" id="IPR029045">
    <property type="entry name" value="ClpP/crotonase-like_dom_sf"/>
</dbReference>
<dbReference type="Pfam" id="PF03572">
    <property type="entry name" value="Peptidase_S41"/>
    <property type="match status" value="1"/>
</dbReference>
<evidence type="ECO:0000259" key="11">
    <source>
        <dbReference type="PROSITE" id="PS50106"/>
    </source>
</evidence>
<evidence type="ECO:0000256" key="1">
    <source>
        <dbReference type="ARBA" id="ARBA00004496"/>
    </source>
</evidence>
<evidence type="ECO:0000256" key="6">
    <source>
        <dbReference type="ARBA" id="ARBA00022825"/>
    </source>
</evidence>
<gene>
    <name evidence="12" type="ORF">HNR73_007009</name>
</gene>
<dbReference type="EC" id="3.4.21.-" evidence="7"/>
<dbReference type="SUPFAM" id="SSF50156">
    <property type="entry name" value="PDZ domain-like"/>
    <property type="match status" value="1"/>
</dbReference>
<evidence type="ECO:0000256" key="7">
    <source>
        <dbReference type="PIRNR" id="PIRNR036421"/>
    </source>
</evidence>
<dbReference type="RefSeq" id="WP_184792214.1">
    <property type="nucleotide sequence ID" value="NZ_BONT01000052.1"/>
</dbReference>
<dbReference type="InterPro" id="IPR028204">
    <property type="entry name" value="Tricorn_C1"/>
</dbReference>
<dbReference type="Pfam" id="PF26549">
    <property type="entry name" value="Tricorn_N"/>
    <property type="match status" value="1"/>
</dbReference>
<dbReference type="InterPro" id="IPR001478">
    <property type="entry name" value="PDZ"/>
</dbReference>
<dbReference type="CDD" id="cd07562">
    <property type="entry name" value="Peptidase_S41_TRI"/>
    <property type="match status" value="1"/>
</dbReference>
<feature type="active site" description="Charge relay system" evidence="8">
    <location>
        <position position="983"/>
    </location>
</feature>
<dbReference type="AlphaFoldDB" id="A0A841FZI2"/>
<reference evidence="12 13" key="1">
    <citation type="submission" date="2020-08" db="EMBL/GenBank/DDBJ databases">
        <title>Genomic Encyclopedia of Type Strains, Phase IV (KMG-IV): sequencing the most valuable type-strain genomes for metagenomic binning, comparative biology and taxonomic classification.</title>
        <authorList>
            <person name="Goeker M."/>
        </authorList>
    </citation>
    <scope>NUCLEOTIDE SEQUENCE [LARGE SCALE GENOMIC DNA]</scope>
    <source>
        <strain evidence="12 13">YIM 65646</strain>
    </source>
</reference>
<dbReference type="GO" id="GO:0005737">
    <property type="term" value="C:cytoplasm"/>
    <property type="evidence" value="ECO:0007669"/>
    <property type="project" value="UniProtKB-SubCell"/>
</dbReference>
<dbReference type="InterPro" id="IPR012393">
    <property type="entry name" value="Tricorn_protease"/>
</dbReference>
<evidence type="ECO:0000256" key="2">
    <source>
        <dbReference type="ARBA" id="ARBA00008524"/>
    </source>
</evidence>
<comment type="caution">
    <text evidence="12">The sequence shown here is derived from an EMBL/GenBank/DDBJ whole genome shotgun (WGS) entry which is preliminary data.</text>
</comment>
<keyword evidence="3 7" id="KW-0963">Cytoplasm</keyword>
<evidence type="ECO:0000256" key="4">
    <source>
        <dbReference type="ARBA" id="ARBA00022670"/>
    </source>
</evidence>
<dbReference type="Pfam" id="PF14684">
    <property type="entry name" value="Tricorn_C1"/>
    <property type="match status" value="1"/>
</dbReference>
<feature type="active site" description="Charge relay system" evidence="8">
    <location>
        <position position="706"/>
    </location>
</feature>
<dbReference type="Proteomes" id="UP000548476">
    <property type="component" value="Unassembled WGS sequence"/>
</dbReference>